<comment type="similarity">
    <text evidence="2">Belongs to the major facilitator superfamily. Proton-dependent oligopeptide transporter (POT/PTR) (TC 2.A.17) family.</text>
</comment>
<evidence type="ECO:0008006" key="9">
    <source>
        <dbReference type="Google" id="ProtNLM"/>
    </source>
</evidence>
<dbReference type="PANTHER" id="PTHR11654">
    <property type="entry name" value="OLIGOPEPTIDE TRANSPORTER-RELATED"/>
    <property type="match status" value="1"/>
</dbReference>
<feature type="transmembrane region" description="Helical" evidence="6">
    <location>
        <begin position="140"/>
        <end position="167"/>
    </location>
</feature>
<feature type="transmembrane region" description="Helical" evidence="6">
    <location>
        <begin position="373"/>
        <end position="393"/>
    </location>
</feature>
<dbReference type="Gene3D" id="1.20.1250.20">
    <property type="entry name" value="MFS general substrate transporter like domains"/>
    <property type="match status" value="1"/>
</dbReference>
<evidence type="ECO:0000256" key="6">
    <source>
        <dbReference type="SAM" id="Phobius"/>
    </source>
</evidence>
<keyword evidence="8" id="KW-1185">Reference proteome</keyword>
<dbReference type="GO" id="GO:0016020">
    <property type="term" value="C:membrane"/>
    <property type="evidence" value="ECO:0007669"/>
    <property type="project" value="UniProtKB-SubCell"/>
</dbReference>
<feature type="transmembrane region" description="Helical" evidence="6">
    <location>
        <begin position="499"/>
        <end position="521"/>
    </location>
</feature>
<dbReference type="AlphaFoldDB" id="A0A9Q1KRX5"/>
<keyword evidence="4 6" id="KW-1133">Transmembrane helix</keyword>
<evidence type="ECO:0000256" key="3">
    <source>
        <dbReference type="ARBA" id="ARBA00022692"/>
    </source>
</evidence>
<keyword evidence="5 6" id="KW-0472">Membrane</keyword>
<dbReference type="InterPro" id="IPR000109">
    <property type="entry name" value="POT_fam"/>
</dbReference>
<sequence length="609" mass="68022">MTMEVEQRVAESAHKGMEEAPMKKQLGGIKTMPFILANEMCDRFAAVGFHANMITYLTRQLNMPLVQASNTLTNFSGTASLTPLIGALIADSYAGQFWTIAVGSVFYELGLISITISAILPQLHPPKCPSGVNCQKATSLQLWVLYISLLLTSLGTGGIRPCVVTFAANQFDMSKAGVAARKWNYFNWYYFCMGTATLAALTILVYIQDNVGWGWGFGIPTIVMALSTVVFITGYPLYRKPKPAGSPLVRVVQVAVAAFKKRKAALPADPNLLYENEKLDASISTDGRLLHTQQFKWLDKAAIVTEEETRDSKPPNVWRLSTVHRVEELKSMIRILPIWAAAILLVTSSSHQHSFAIQQARTMDRHLSPTFEIPPASLSIFSILTLLTGLVMYERLFVPFIRRFTGNPSGITCLQRMGIGYGINIFATIAASMVEMKRKAAATHHNLLDQPNAVIPISVFWLVPQYCIHGLAEVFMYVGHLEFLYDQAPESMRSTAAALHYLTTSLGNYLGTLVVTLVHDYSGKQHNWLPNRNLNRGKLEYYYLLVSGIQVLNFTYFLVCAVLYTYKSLEEVKECSKENKECYKGCPRKDLIDVHKVQEGDRSKNNERV</sequence>
<evidence type="ECO:0000256" key="2">
    <source>
        <dbReference type="ARBA" id="ARBA00005982"/>
    </source>
</evidence>
<name>A0A9Q1KRX5_9CARY</name>
<proteinExistence type="inferred from homology"/>
<evidence type="ECO:0000256" key="5">
    <source>
        <dbReference type="ARBA" id="ARBA00023136"/>
    </source>
</evidence>
<feature type="transmembrane region" description="Helical" evidence="6">
    <location>
        <begin position="97"/>
        <end position="120"/>
    </location>
</feature>
<evidence type="ECO:0000313" key="8">
    <source>
        <dbReference type="Proteomes" id="UP001153076"/>
    </source>
</evidence>
<feature type="transmembrane region" description="Helical" evidence="6">
    <location>
        <begin position="335"/>
        <end position="353"/>
    </location>
</feature>
<comment type="caution">
    <text evidence="7">The sequence shown here is derived from an EMBL/GenBank/DDBJ whole genome shotgun (WGS) entry which is preliminary data.</text>
</comment>
<organism evidence="7 8">
    <name type="scientific">Carnegiea gigantea</name>
    <dbReference type="NCBI Taxonomy" id="171969"/>
    <lineage>
        <taxon>Eukaryota</taxon>
        <taxon>Viridiplantae</taxon>
        <taxon>Streptophyta</taxon>
        <taxon>Embryophyta</taxon>
        <taxon>Tracheophyta</taxon>
        <taxon>Spermatophyta</taxon>
        <taxon>Magnoliopsida</taxon>
        <taxon>eudicotyledons</taxon>
        <taxon>Gunneridae</taxon>
        <taxon>Pentapetalae</taxon>
        <taxon>Caryophyllales</taxon>
        <taxon>Cactineae</taxon>
        <taxon>Cactaceae</taxon>
        <taxon>Cactoideae</taxon>
        <taxon>Echinocereeae</taxon>
        <taxon>Carnegiea</taxon>
    </lineage>
</organism>
<dbReference type="OrthoDB" id="8904098at2759"/>
<evidence type="ECO:0000256" key="4">
    <source>
        <dbReference type="ARBA" id="ARBA00022989"/>
    </source>
</evidence>
<comment type="subcellular location">
    <subcellularLocation>
        <location evidence="1">Membrane</location>
        <topology evidence="1">Multi-pass membrane protein</topology>
    </subcellularLocation>
</comment>
<protein>
    <recommendedName>
        <fullName evidence="9">NPF family transporter</fullName>
    </recommendedName>
</protein>
<feature type="transmembrane region" description="Helical" evidence="6">
    <location>
        <begin position="541"/>
        <end position="564"/>
    </location>
</feature>
<dbReference type="SUPFAM" id="SSF103473">
    <property type="entry name" value="MFS general substrate transporter"/>
    <property type="match status" value="1"/>
</dbReference>
<dbReference type="InterPro" id="IPR036259">
    <property type="entry name" value="MFS_trans_sf"/>
</dbReference>
<dbReference type="EMBL" id="JAKOGI010000019">
    <property type="protein sequence ID" value="KAJ8449756.1"/>
    <property type="molecule type" value="Genomic_DNA"/>
</dbReference>
<feature type="transmembrane region" description="Helical" evidence="6">
    <location>
        <begin position="414"/>
        <end position="434"/>
    </location>
</feature>
<feature type="transmembrane region" description="Helical" evidence="6">
    <location>
        <begin position="188"/>
        <end position="207"/>
    </location>
</feature>
<dbReference type="Proteomes" id="UP001153076">
    <property type="component" value="Unassembled WGS sequence"/>
</dbReference>
<feature type="transmembrane region" description="Helical" evidence="6">
    <location>
        <begin position="213"/>
        <end position="238"/>
    </location>
</feature>
<evidence type="ECO:0000313" key="7">
    <source>
        <dbReference type="EMBL" id="KAJ8449756.1"/>
    </source>
</evidence>
<evidence type="ECO:0000256" key="1">
    <source>
        <dbReference type="ARBA" id="ARBA00004141"/>
    </source>
</evidence>
<accession>A0A9Q1KRX5</accession>
<dbReference type="Pfam" id="PF00854">
    <property type="entry name" value="PTR2"/>
    <property type="match status" value="1"/>
</dbReference>
<dbReference type="GO" id="GO:0022857">
    <property type="term" value="F:transmembrane transporter activity"/>
    <property type="evidence" value="ECO:0007669"/>
    <property type="project" value="InterPro"/>
</dbReference>
<reference evidence="7" key="1">
    <citation type="submission" date="2022-04" db="EMBL/GenBank/DDBJ databases">
        <title>Carnegiea gigantea Genome sequencing and assembly v2.</title>
        <authorList>
            <person name="Copetti D."/>
            <person name="Sanderson M.J."/>
            <person name="Burquez A."/>
            <person name="Wojciechowski M.F."/>
        </authorList>
    </citation>
    <scope>NUCLEOTIDE SEQUENCE</scope>
    <source>
        <strain evidence="7">SGP5-SGP5p</strain>
        <tissue evidence="7">Aerial part</tissue>
    </source>
</reference>
<gene>
    <name evidence="7" type="ORF">Cgig2_001412</name>
</gene>
<feature type="transmembrane region" description="Helical" evidence="6">
    <location>
        <begin position="454"/>
        <end position="478"/>
    </location>
</feature>
<keyword evidence="3 6" id="KW-0812">Transmembrane</keyword>